<dbReference type="Proteomes" id="UP000179264">
    <property type="component" value="Unassembled WGS sequence"/>
</dbReference>
<dbReference type="PANTHER" id="PTHR37304">
    <property type="entry name" value="MEMBRANE PROTEIN-RELATED"/>
    <property type="match status" value="1"/>
</dbReference>
<protein>
    <recommendedName>
        <fullName evidence="4">DUF378 domain-containing protein</fullName>
    </recommendedName>
</protein>
<dbReference type="EMBL" id="MHVL01000007">
    <property type="protein sequence ID" value="OHA93885.1"/>
    <property type="molecule type" value="Genomic_DNA"/>
</dbReference>
<sequence length="69" mass="7645">MKLHKITFILLIIGGLNWGLEALGYNLVDWVFGMDSTIAMVVYLLVGLSAVYEIVSHKGLCRNCSQGQM</sequence>
<dbReference type="InterPro" id="IPR007211">
    <property type="entry name" value="DUF378"/>
</dbReference>
<keyword evidence="1" id="KW-0472">Membrane</keyword>
<gene>
    <name evidence="2" type="ORF">A2W58_00380</name>
</gene>
<comment type="caution">
    <text evidence="2">The sequence shown here is derived from an EMBL/GenBank/DDBJ whole genome shotgun (WGS) entry which is preliminary data.</text>
</comment>
<reference evidence="2 3" key="1">
    <citation type="journal article" date="2016" name="Nat. Commun.">
        <title>Thousands of microbial genomes shed light on interconnected biogeochemical processes in an aquifer system.</title>
        <authorList>
            <person name="Anantharaman K."/>
            <person name="Brown C.T."/>
            <person name="Hug L.A."/>
            <person name="Sharon I."/>
            <person name="Castelle C.J."/>
            <person name="Probst A.J."/>
            <person name="Thomas B.C."/>
            <person name="Singh A."/>
            <person name="Wilkins M.J."/>
            <person name="Karaoz U."/>
            <person name="Brodie E.L."/>
            <person name="Williams K.H."/>
            <person name="Hubbard S.S."/>
            <person name="Banfield J.F."/>
        </authorList>
    </citation>
    <scope>NUCLEOTIDE SEQUENCE [LARGE SCALE GENOMIC DNA]</scope>
</reference>
<evidence type="ECO:0000313" key="3">
    <source>
        <dbReference type="Proteomes" id="UP000179264"/>
    </source>
</evidence>
<keyword evidence="1" id="KW-1133">Transmembrane helix</keyword>
<dbReference type="Pfam" id="PF04070">
    <property type="entry name" value="DUF378"/>
    <property type="match status" value="1"/>
</dbReference>
<organism evidence="2 3">
    <name type="scientific">Candidatus Zambryskibacteria bacterium RIFCSPHIGHO2_02_38_10.5</name>
    <dbReference type="NCBI Taxonomy" id="1802742"/>
    <lineage>
        <taxon>Bacteria</taxon>
        <taxon>Candidatus Zambryskiibacteriota</taxon>
    </lineage>
</organism>
<feature type="transmembrane region" description="Helical" evidence="1">
    <location>
        <begin position="38"/>
        <end position="55"/>
    </location>
</feature>
<name>A0A1G2T9C1_9BACT</name>
<proteinExistence type="predicted"/>
<dbReference type="AlphaFoldDB" id="A0A1G2T9C1"/>
<dbReference type="PANTHER" id="PTHR37304:SF1">
    <property type="entry name" value="MEMBRANE PROTEIN"/>
    <property type="match status" value="1"/>
</dbReference>
<keyword evidence="1" id="KW-0812">Transmembrane</keyword>
<evidence type="ECO:0008006" key="4">
    <source>
        <dbReference type="Google" id="ProtNLM"/>
    </source>
</evidence>
<accession>A0A1G2T9C1</accession>
<evidence type="ECO:0000256" key="1">
    <source>
        <dbReference type="SAM" id="Phobius"/>
    </source>
</evidence>
<evidence type="ECO:0000313" key="2">
    <source>
        <dbReference type="EMBL" id="OHA93885.1"/>
    </source>
</evidence>